<proteinExistence type="predicted"/>
<reference evidence="2 3" key="1">
    <citation type="submission" date="2021-04" db="EMBL/GenBank/DDBJ databases">
        <title>The genome sequence of type strain Ideonella paludis KCTC 32238.</title>
        <authorList>
            <person name="Liu Y."/>
        </authorList>
    </citation>
    <scope>NUCLEOTIDE SEQUENCE [LARGE SCALE GENOMIC DNA]</scope>
    <source>
        <strain evidence="2 3">KCTC 32238</strain>
    </source>
</reference>
<organism evidence="2 3">
    <name type="scientific">Ideonella paludis</name>
    <dbReference type="NCBI Taxonomy" id="1233411"/>
    <lineage>
        <taxon>Bacteria</taxon>
        <taxon>Pseudomonadati</taxon>
        <taxon>Pseudomonadota</taxon>
        <taxon>Betaproteobacteria</taxon>
        <taxon>Burkholderiales</taxon>
        <taxon>Sphaerotilaceae</taxon>
        <taxon>Ideonella</taxon>
    </lineage>
</organism>
<dbReference type="Pfam" id="PF01593">
    <property type="entry name" value="Amino_oxidase"/>
    <property type="match status" value="1"/>
</dbReference>
<dbReference type="PANTHER" id="PTHR42923:SF47">
    <property type="entry name" value="BLR3003 PROTEIN"/>
    <property type="match status" value="1"/>
</dbReference>
<dbReference type="PRINTS" id="PR00419">
    <property type="entry name" value="ADXRDTASE"/>
</dbReference>
<feature type="domain" description="Amine oxidase" evidence="1">
    <location>
        <begin position="14"/>
        <end position="423"/>
    </location>
</feature>
<name>A0ABS5DUX7_9BURK</name>
<dbReference type="PANTHER" id="PTHR42923">
    <property type="entry name" value="PROTOPORPHYRINOGEN OXIDASE"/>
    <property type="match status" value="1"/>
</dbReference>
<dbReference type="Gene3D" id="1.10.405.20">
    <property type="match status" value="1"/>
</dbReference>
<accession>A0ABS5DUX7</accession>
<dbReference type="Proteomes" id="UP000672097">
    <property type="component" value="Unassembled WGS sequence"/>
</dbReference>
<dbReference type="RefSeq" id="WP_210807382.1">
    <property type="nucleotide sequence ID" value="NZ_JAGQDG010000002.1"/>
</dbReference>
<dbReference type="InterPro" id="IPR036188">
    <property type="entry name" value="FAD/NAD-bd_sf"/>
</dbReference>
<evidence type="ECO:0000313" key="3">
    <source>
        <dbReference type="Proteomes" id="UP000672097"/>
    </source>
</evidence>
<dbReference type="Gene3D" id="3.50.50.60">
    <property type="entry name" value="FAD/NAD(P)-binding domain"/>
    <property type="match status" value="2"/>
</dbReference>
<dbReference type="InterPro" id="IPR017830">
    <property type="entry name" value="SQase_HpnE"/>
</dbReference>
<dbReference type="InterPro" id="IPR050464">
    <property type="entry name" value="Zeta_carotene_desat/Oxidored"/>
</dbReference>
<dbReference type="GO" id="GO:0016491">
    <property type="term" value="F:oxidoreductase activity"/>
    <property type="evidence" value="ECO:0007669"/>
    <property type="project" value="UniProtKB-KW"/>
</dbReference>
<dbReference type="EMBL" id="JAGQDG010000002">
    <property type="protein sequence ID" value="MBQ0934946.1"/>
    <property type="molecule type" value="Genomic_DNA"/>
</dbReference>
<dbReference type="Gene3D" id="3.90.660.10">
    <property type="match status" value="1"/>
</dbReference>
<dbReference type="SUPFAM" id="SSF51905">
    <property type="entry name" value="FAD/NAD(P)-binding domain"/>
    <property type="match status" value="1"/>
</dbReference>
<evidence type="ECO:0000313" key="2">
    <source>
        <dbReference type="EMBL" id="MBQ0934946.1"/>
    </source>
</evidence>
<gene>
    <name evidence="2" type="primary">hpnE</name>
    <name evidence="2" type="ORF">KAK11_06390</name>
</gene>
<keyword evidence="3" id="KW-1185">Reference proteome</keyword>
<dbReference type="InterPro" id="IPR002937">
    <property type="entry name" value="Amino_oxidase"/>
</dbReference>
<dbReference type="NCBIfam" id="TIGR03467">
    <property type="entry name" value="HpnE"/>
    <property type="match status" value="1"/>
</dbReference>
<protein>
    <submittedName>
        <fullName evidence="2">Hydroxysqualene dehydroxylase HpnE</fullName>
        <ecNumber evidence="2">1.17.8.1</ecNumber>
    </submittedName>
</protein>
<comment type="caution">
    <text evidence="2">The sequence shown here is derived from an EMBL/GenBank/DDBJ whole genome shotgun (WGS) entry which is preliminary data.</text>
</comment>
<dbReference type="EC" id="1.17.8.1" evidence="2"/>
<sequence>MAPLRVAVVGAGWAGLSAAVSATQAGHRVTVFEAAHRPGGRARTLPQGDLPLDNGQHILIGAYSQTLALMHTVGVDTSAALHRMPLRLIDPSGKGLCLPSGPTTLAFLRGVIAWADMPWRSRLSLMRLALGWRLSGFRCASEVSVAQLCREAPPDLMQALIEPLCVAALNTDAARASGQVFLNVLRDALFGPTGSADLLLPRQPLSDLLPGRAWAWLQAHGAQLHAGHTVRQLKQDLDGWRVEGQSFDQVILATPAREASRLVGDLSPAWAASADSLQHEPIVTVWLRAQGAAWPCPMLSFPSQAGAPAQFGFDLGALGGPAHLFTLVVSAAGPALADGLEACGQAVRQQVLQAMMPGAGQRTSDYEVVAVRADKRATFVCSPGLQRPAMQIAPGLRAAGDYVEGPYPATLEGAVRAGSTAACFERNRAI</sequence>
<keyword evidence="2" id="KW-0560">Oxidoreductase</keyword>
<evidence type="ECO:0000259" key="1">
    <source>
        <dbReference type="Pfam" id="PF01593"/>
    </source>
</evidence>